<accession>A0A6A5YQ68</accession>
<evidence type="ECO:0000313" key="7">
    <source>
        <dbReference type="EMBL" id="KAF2108547.1"/>
    </source>
</evidence>
<dbReference type="SUPFAM" id="SSF48452">
    <property type="entry name" value="TPR-like"/>
    <property type="match status" value="1"/>
</dbReference>
<feature type="region of interest" description="Disordered" evidence="5">
    <location>
        <begin position="42"/>
        <end position="169"/>
    </location>
</feature>
<keyword evidence="6" id="KW-0812">Transmembrane</keyword>
<feature type="compositionally biased region" description="Low complexity" evidence="5">
    <location>
        <begin position="45"/>
        <end position="57"/>
    </location>
</feature>
<keyword evidence="8" id="KW-1185">Reference proteome</keyword>
<dbReference type="AlphaFoldDB" id="A0A6A5YQ68"/>
<comment type="function">
    <text evidence="4">Inclusion body (IB) resident protein that interacts strongly with lipid droplet (LD) proteins. Involved in LD-mediated IB clearing after protein folding stress, probably by enabling access to the IBs of an LD-stored soluble sterol derivative that acts as a chaperone in inclusion clearing.</text>
</comment>
<protein>
    <recommendedName>
        <fullName evidence="2">Inclusion body clearance protein IML2</fullName>
    </recommendedName>
    <alternativeName>
        <fullName evidence="3">Inclusion body clearance protein iml2</fullName>
    </alternativeName>
</protein>
<dbReference type="PANTHER" id="PTHR31859:SF1">
    <property type="entry name" value="TETRATRICOPEPTIDE REPEAT PROTEIN 39C"/>
    <property type="match status" value="1"/>
</dbReference>
<name>A0A6A5YQ68_9PLEO</name>
<comment type="subunit">
    <text evidence="1">Interacts with lipid droplet proteins.</text>
</comment>
<evidence type="ECO:0000256" key="6">
    <source>
        <dbReference type="SAM" id="Phobius"/>
    </source>
</evidence>
<dbReference type="Pfam" id="PF10300">
    <property type="entry name" value="Iml2-TPR_39"/>
    <property type="match status" value="1"/>
</dbReference>
<keyword evidence="6" id="KW-1133">Transmembrane helix</keyword>
<dbReference type="PANTHER" id="PTHR31859">
    <property type="entry name" value="TETRATRICOPEPTIDE REPEAT PROTEIN 39 FAMILY MEMBER"/>
    <property type="match status" value="1"/>
</dbReference>
<evidence type="ECO:0000256" key="4">
    <source>
        <dbReference type="ARBA" id="ARBA00043897"/>
    </source>
</evidence>
<feature type="compositionally biased region" description="Acidic residues" evidence="5">
    <location>
        <begin position="104"/>
        <end position="120"/>
    </location>
</feature>
<dbReference type="InterPro" id="IPR011990">
    <property type="entry name" value="TPR-like_helical_dom_sf"/>
</dbReference>
<evidence type="ECO:0000256" key="2">
    <source>
        <dbReference type="ARBA" id="ARBA00018424"/>
    </source>
</evidence>
<keyword evidence="6" id="KW-0472">Membrane</keyword>
<reference evidence="7" key="1">
    <citation type="journal article" date="2020" name="Stud. Mycol.">
        <title>101 Dothideomycetes genomes: a test case for predicting lifestyles and emergence of pathogens.</title>
        <authorList>
            <person name="Haridas S."/>
            <person name="Albert R."/>
            <person name="Binder M."/>
            <person name="Bloem J."/>
            <person name="Labutti K."/>
            <person name="Salamov A."/>
            <person name="Andreopoulos B."/>
            <person name="Baker S."/>
            <person name="Barry K."/>
            <person name="Bills G."/>
            <person name="Bluhm B."/>
            <person name="Cannon C."/>
            <person name="Castanera R."/>
            <person name="Culley D."/>
            <person name="Daum C."/>
            <person name="Ezra D."/>
            <person name="Gonzalez J."/>
            <person name="Henrissat B."/>
            <person name="Kuo A."/>
            <person name="Liang C."/>
            <person name="Lipzen A."/>
            <person name="Lutzoni F."/>
            <person name="Magnuson J."/>
            <person name="Mondo S."/>
            <person name="Nolan M."/>
            <person name="Ohm R."/>
            <person name="Pangilinan J."/>
            <person name="Park H.-J."/>
            <person name="Ramirez L."/>
            <person name="Alfaro M."/>
            <person name="Sun H."/>
            <person name="Tritt A."/>
            <person name="Yoshinaga Y."/>
            <person name="Zwiers L.-H."/>
            <person name="Turgeon B."/>
            <person name="Goodwin S."/>
            <person name="Spatafora J."/>
            <person name="Crous P."/>
            <person name="Grigoriev I."/>
        </authorList>
    </citation>
    <scope>NUCLEOTIDE SEQUENCE</scope>
    <source>
        <strain evidence="7">CBS 627.86</strain>
    </source>
</reference>
<dbReference type="OrthoDB" id="2154985at2759"/>
<feature type="transmembrane region" description="Helical" evidence="6">
    <location>
        <begin position="213"/>
        <end position="234"/>
    </location>
</feature>
<feature type="compositionally biased region" description="Basic and acidic residues" evidence="5">
    <location>
        <begin position="65"/>
        <end position="77"/>
    </location>
</feature>
<dbReference type="GO" id="GO:0005829">
    <property type="term" value="C:cytosol"/>
    <property type="evidence" value="ECO:0007669"/>
    <property type="project" value="TreeGrafter"/>
</dbReference>
<sequence length="622" mass="70331">MSAIVGVLNESLTEAIKSFYKLRKAYLTLEGIMDAEKKYLKERSTSSLNSTASETSSRPASRRSIRGEKPFAEKKPIAPDQSSPSLAKERDEKKLSKETKSEAGDEDDDFDFVDADEDHPDLETPNEYLGHLGVPTEDGGTVTLNSTKRDAHIHSSSAPDLPTQSKPDESVPDIVDDFEELTMSNTVKESGDISLFGDHAVDVFIISGSNFCFGILLVLISLVPPAFSTLLKIVGFKGDKERGMQMLWQATKFNNIHGAMAGTVIFGFYNGLTAFCDIIPQSGEGSYPRARCKVLLAEMREKYPNSHLWMLEEARMFTHDKELEKAIAFMAASSESPLKQLEALKWFERSLTTMYIHDYEDTAAAFQKCITLNNWSHGLYYYICGCCHVELYRRTKSSNPAEAAKNKEKAEQFFKQVAPNTGRKKFMARQLPFDVFVNRKIAKWEDRAKQWGCEFIDAIGVSPIEEMIYFWNGHKRMRTSHQDVSLQNLAWSESPANPHWEKEGLDEHAILALLRAAVKRNMGRTEEAKSILQAEILAHDRALFKGGLKDSWTAPIARYEMAANFWREADVEGRPDEHRDALEVCRGWLEEVSKWESYDLDARIGMKVTTAKTTLRRYGVEC</sequence>
<organism evidence="7 8">
    <name type="scientific">Lophiotrema nucula</name>
    <dbReference type="NCBI Taxonomy" id="690887"/>
    <lineage>
        <taxon>Eukaryota</taxon>
        <taxon>Fungi</taxon>
        <taxon>Dikarya</taxon>
        <taxon>Ascomycota</taxon>
        <taxon>Pezizomycotina</taxon>
        <taxon>Dothideomycetes</taxon>
        <taxon>Pleosporomycetidae</taxon>
        <taxon>Pleosporales</taxon>
        <taxon>Lophiotremataceae</taxon>
        <taxon>Lophiotrema</taxon>
    </lineage>
</organism>
<feature type="transmembrane region" description="Helical" evidence="6">
    <location>
        <begin position="255"/>
        <end position="272"/>
    </location>
</feature>
<dbReference type="GO" id="GO:0005634">
    <property type="term" value="C:nucleus"/>
    <property type="evidence" value="ECO:0007669"/>
    <property type="project" value="TreeGrafter"/>
</dbReference>
<evidence type="ECO:0000313" key="8">
    <source>
        <dbReference type="Proteomes" id="UP000799770"/>
    </source>
</evidence>
<gene>
    <name evidence="7" type="ORF">BDV96DRAFT_261387</name>
</gene>
<evidence type="ECO:0000256" key="3">
    <source>
        <dbReference type="ARBA" id="ARBA00019539"/>
    </source>
</evidence>
<dbReference type="GO" id="GO:0005741">
    <property type="term" value="C:mitochondrial outer membrane"/>
    <property type="evidence" value="ECO:0007669"/>
    <property type="project" value="TreeGrafter"/>
</dbReference>
<feature type="compositionally biased region" description="Basic and acidic residues" evidence="5">
    <location>
        <begin position="87"/>
        <end position="103"/>
    </location>
</feature>
<dbReference type="Proteomes" id="UP000799770">
    <property type="component" value="Unassembled WGS sequence"/>
</dbReference>
<feature type="compositionally biased region" description="Polar residues" evidence="5">
    <location>
        <begin position="154"/>
        <end position="165"/>
    </location>
</feature>
<evidence type="ECO:0000256" key="1">
    <source>
        <dbReference type="ARBA" id="ARBA00011408"/>
    </source>
</evidence>
<proteinExistence type="predicted"/>
<evidence type="ECO:0000256" key="5">
    <source>
        <dbReference type="SAM" id="MobiDB-lite"/>
    </source>
</evidence>
<dbReference type="EMBL" id="ML977347">
    <property type="protein sequence ID" value="KAF2108547.1"/>
    <property type="molecule type" value="Genomic_DNA"/>
</dbReference>
<dbReference type="InterPro" id="IPR019412">
    <property type="entry name" value="IML2/TPR_39"/>
</dbReference>